<evidence type="ECO:0000256" key="1">
    <source>
        <dbReference type="SAM" id="MobiDB-lite"/>
    </source>
</evidence>
<protein>
    <submittedName>
        <fullName evidence="2">Unannotated protein</fullName>
    </submittedName>
</protein>
<gene>
    <name evidence="2" type="ORF">UFOPK2579_02006</name>
</gene>
<accession>A0A6J6RE62</accession>
<dbReference type="AlphaFoldDB" id="A0A6J6RE62"/>
<feature type="compositionally biased region" description="Basic and acidic residues" evidence="1">
    <location>
        <begin position="245"/>
        <end position="270"/>
    </location>
</feature>
<feature type="region of interest" description="Disordered" evidence="1">
    <location>
        <begin position="245"/>
        <end position="284"/>
    </location>
</feature>
<dbReference type="EMBL" id="CAEZXR010000263">
    <property type="protein sequence ID" value="CAB4721389.1"/>
    <property type="molecule type" value="Genomic_DNA"/>
</dbReference>
<organism evidence="2">
    <name type="scientific">freshwater metagenome</name>
    <dbReference type="NCBI Taxonomy" id="449393"/>
    <lineage>
        <taxon>unclassified sequences</taxon>
        <taxon>metagenomes</taxon>
        <taxon>ecological metagenomes</taxon>
    </lineage>
</organism>
<proteinExistence type="predicted"/>
<sequence>MRALGLLRGRRRGRRGEQVAGGRDAGRHRGVVAGHVGVHDRQHQVDVRRRVVVAVDRSLLAGGRREVVGARAEVDGAGQGRVVDILRVALAVAVGVDAHDGPGRGDELHRADRPVEHLVAVELTGVGVGDQTGARLAVEGQTVDAGRGDAVRVEHVAAEAAVVGLDASDGRDQLPRQVARGVGGVDDRLGALVGSERPGRDGRAGGGGDDGGDVGAEQSAGDAGGELVGRRDRRRLLDRLGRHRRAVAERGRRGRLGRGDRGPGARRHETGGPGCREQAQRHERGGTLDVAGAVSSHRSSPQRIPVCCPCSLKHM</sequence>
<reference evidence="2" key="1">
    <citation type="submission" date="2020-05" db="EMBL/GenBank/DDBJ databases">
        <authorList>
            <person name="Chiriac C."/>
            <person name="Salcher M."/>
            <person name="Ghai R."/>
            <person name="Kavagutti S V."/>
        </authorList>
    </citation>
    <scope>NUCLEOTIDE SEQUENCE</scope>
</reference>
<feature type="region of interest" description="Disordered" evidence="1">
    <location>
        <begin position="188"/>
        <end position="229"/>
    </location>
</feature>
<name>A0A6J6RE62_9ZZZZ</name>
<evidence type="ECO:0000313" key="2">
    <source>
        <dbReference type="EMBL" id="CAB4721389.1"/>
    </source>
</evidence>